<evidence type="ECO:0000256" key="3">
    <source>
        <dbReference type="ARBA" id="ARBA00023163"/>
    </source>
</evidence>
<comment type="caution">
    <text evidence="5">The sequence shown here is derived from an EMBL/GenBank/DDBJ whole genome shotgun (WGS) entry which is preliminary data.</text>
</comment>
<dbReference type="InterPro" id="IPR018060">
    <property type="entry name" value="HTH_AraC"/>
</dbReference>
<dbReference type="Proteomes" id="UP000535838">
    <property type="component" value="Unassembled WGS sequence"/>
</dbReference>
<dbReference type="RefSeq" id="WP_185120137.1">
    <property type="nucleotide sequence ID" value="NZ_JACJVQ010000008.1"/>
</dbReference>
<keyword evidence="3" id="KW-0804">Transcription</keyword>
<dbReference type="SUPFAM" id="SSF51182">
    <property type="entry name" value="RmlC-like cupins"/>
    <property type="match status" value="1"/>
</dbReference>
<evidence type="ECO:0000256" key="1">
    <source>
        <dbReference type="ARBA" id="ARBA00023015"/>
    </source>
</evidence>
<dbReference type="SMART" id="SM00342">
    <property type="entry name" value="HTH_ARAC"/>
    <property type="match status" value="1"/>
</dbReference>
<keyword evidence="1" id="KW-0805">Transcription regulation</keyword>
<protein>
    <submittedName>
        <fullName evidence="5">Helix-turn-helix domain-containing protein</fullName>
    </submittedName>
</protein>
<feature type="domain" description="HTH araC/xylS-type" evidence="4">
    <location>
        <begin position="205"/>
        <end position="303"/>
    </location>
</feature>
<evidence type="ECO:0000259" key="4">
    <source>
        <dbReference type="PROSITE" id="PS01124"/>
    </source>
</evidence>
<dbReference type="InterPro" id="IPR014710">
    <property type="entry name" value="RmlC-like_jellyroll"/>
</dbReference>
<keyword evidence="6" id="KW-1185">Reference proteome</keyword>
<name>A0A841T1G2_9BACL</name>
<reference evidence="5 6" key="1">
    <citation type="submission" date="2020-08" db="EMBL/GenBank/DDBJ databases">
        <title>Cohnella phylogeny.</title>
        <authorList>
            <person name="Dunlap C."/>
        </authorList>
    </citation>
    <scope>NUCLEOTIDE SEQUENCE [LARGE SCALE GENOMIC DNA]</scope>
    <source>
        <strain evidence="5 6">DSM 25241</strain>
    </source>
</reference>
<proteinExistence type="predicted"/>
<dbReference type="Gene3D" id="2.60.120.10">
    <property type="entry name" value="Jelly Rolls"/>
    <property type="match status" value="1"/>
</dbReference>
<dbReference type="PANTHER" id="PTHR46796:SF13">
    <property type="entry name" value="HTH-TYPE TRANSCRIPTIONAL ACTIVATOR RHAS"/>
    <property type="match status" value="1"/>
</dbReference>
<gene>
    <name evidence="5" type="ORF">H7B67_12390</name>
</gene>
<dbReference type="InterPro" id="IPR009057">
    <property type="entry name" value="Homeodomain-like_sf"/>
</dbReference>
<dbReference type="InterPro" id="IPR050204">
    <property type="entry name" value="AraC_XylS_family_regulators"/>
</dbReference>
<dbReference type="SUPFAM" id="SSF46689">
    <property type="entry name" value="Homeodomain-like"/>
    <property type="match status" value="2"/>
</dbReference>
<dbReference type="PROSITE" id="PS01124">
    <property type="entry name" value="HTH_ARAC_FAMILY_2"/>
    <property type="match status" value="1"/>
</dbReference>
<dbReference type="PANTHER" id="PTHR46796">
    <property type="entry name" value="HTH-TYPE TRANSCRIPTIONAL ACTIVATOR RHAS-RELATED"/>
    <property type="match status" value="1"/>
</dbReference>
<organism evidence="5 6">
    <name type="scientific">Cohnella thailandensis</name>
    <dbReference type="NCBI Taxonomy" id="557557"/>
    <lineage>
        <taxon>Bacteria</taxon>
        <taxon>Bacillati</taxon>
        <taxon>Bacillota</taxon>
        <taxon>Bacilli</taxon>
        <taxon>Bacillales</taxon>
        <taxon>Paenibacillaceae</taxon>
        <taxon>Cohnella</taxon>
    </lineage>
</organism>
<keyword evidence="2" id="KW-0238">DNA-binding</keyword>
<dbReference type="InterPro" id="IPR011051">
    <property type="entry name" value="RmlC_Cupin_sf"/>
</dbReference>
<dbReference type="GO" id="GO:0003700">
    <property type="term" value="F:DNA-binding transcription factor activity"/>
    <property type="evidence" value="ECO:0007669"/>
    <property type="project" value="InterPro"/>
</dbReference>
<dbReference type="AlphaFoldDB" id="A0A841T1G2"/>
<evidence type="ECO:0000256" key="2">
    <source>
        <dbReference type="ARBA" id="ARBA00023125"/>
    </source>
</evidence>
<evidence type="ECO:0000313" key="6">
    <source>
        <dbReference type="Proteomes" id="UP000535838"/>
    </source>
</evidence>
<dbReference type="GO" id="GO:0043565">
    <property type="term" value="F:sequence-specific DNA binding"/>
    <property type="evidence" value="ECO:0007669"/>
    <property type="project" value="InterPro"/>
</dbReference>
<sequence length="305" mass="35448">MTVFMEFSNRSSLDPLNINIRWLKEWHLNIRQHSGYLFPYTAIWLVLGGSAVIELNRIRYPLKKGDIVCIPSKTLQGWVQIDGDEAFHFISFACEAKVGMFDLIRLYRFPYVVSSADPEQFGELVRKWREIAREYSSYLQWFKPEDLKTSERGYEHKYPSFTLNTFQAIQHMKIRSAGLDWMLSLFGALSHLLPEQPASYDTRVFEVCEYVEGRLDSPLSLEELADRAALSKEQLRALFQAAIGVSPMKYVRHARMQRAKELLTLTAHPIKEIAGAVGFADQHHFSRAFQQSERMSPIEYRRSQK</sequence>
<dbReference type="Gene3D" id="1.10.10.60">
    <property type="entry name" value="Homeodomain-like"/>
    <property type="match status" value="2"/>
</dbReference>
<accession>A0A841T1G2</accession>
<evidence type="ECO:0000313" key="5">
    <source>
        <dbReference type="EMBL" id="MBB6634911.1"/>
    </source>
</evidence>
<dbReference type="EMBL" id="JACJVQ010000008">
    <property type="protein sequence ID" value="MBB6634911.1"/>
    <property type="molecule type" value="Genomic_DNA"/>
</dbReference>
<dbReference type="Pfam" id="PF12833">
    <property type="entry name" value="HTH_18"/>
    <property type="match status" value="1"/>
</dbReference>